<gene>
    <name evidence="1" type="ORF">PVAP13_5NG048856</name>
</gene>
<dbReference type="AlphaFoldDB" id="A0A8T0RM40"/>
<sequence>MEVARDSCQCSDLVRNTIAALIYWLIRLHDHSFCIDGTIAIDDFCASQSGSLKATRVLVDKLVPLDEMRRSSDMAALATFAEHHLYQTHRFGPVPPAVQNLLNLLTTFRVGRKLLLKRTYTSSAKDIHQFHNVMQNIDQAIISPNWIYNGIKNLHLHRLMRFDLKSGVGLNVLHGDITRFLHNRVRCGPVSVEGCLKMRRNGESRLTQDYCGDPAAGAEEAFRAALEAATVRIALTTQAPYPQN</sequence>
<evidence type="ECO:0000313" key="1">
    <source>
        <dbReference type="EMBL" id="KAG2586220.1"/>
    </source>
</evidence>
<dbReference type="PANTHER" id="PTHR35161">
    <property type="entry name" value="OS02G0303100 PROTEIN"/>
    <property type="match status" value="1"/>
</dbReference>
<reference evidence="1" key="1">
    <citation type="submission" date="2020-05" db="EMBL/GenBank/DDBJ databases">
        <title>WGS assembly of Panicum virgatum.</title>
        <authorList>
            <person name="Lovell J.T."/>
            <person name="Jenkins J."/>
            <person name="Shu S."/>
            <person name="Juenger T.E."/>
            <person name="Schmutz J."/>
        </authorList>
    </citation>
    <scope>NUCLEOTIDE SEQUENCE</scope>
    <source>
        <strain evidence="1">AP13</strain>
    </source>
</reference>
<keyword evidence="2" id="KW-1185">Reference proteome</keyword>
<protein>
    <submittedName>
        <fullName evidence="1">Uncharacterized protein</fullName>
    </submittedName>
</protein>
<organism evidence="1 2">
    <name type="scientific">Panicum virgatum</name>
    <name type="common">Blackwell switchgrass</name>
    <dbReference type="NCBI Taxonomy" id="38727"/>
    <lineage>
        <taxon>Eukaryota</taxon>
        <taxon>Viridiplantae</taxon>
        <taxon>Streptophyta</taxon>
        <taxon>Embryophyta</taxon>
        <taxon>Tracheophyta</taxon>
        <taxon>Spermatophyta</taxon>
        <taxon>Magnoliopsida</taxon>
        <taxon>Liliopsida</taxon>
        <taxon>Poales</taxon>
        <taxon>Poaceae</taxon>
        <taxon>PACMAD clade</taxon>
        <taxon>Panicoideae</taxon>
        <taxon>Panicodae</taxon>
        <taxon>Paniceae</taxon>
        <taxon>Panicinae</taxon>
        <taxon>Panicum</taxon>
        <taxon>Panicum sect. Hiantes</taxon>
    </lineage>
</organism>
<proteinExistence type="predicted"/>
<dbReference type="Proteomes" id="UP000823388">
    <property type="component" value="Chromosome 5N"/>
</dbReference>
<evidence type="ECO:0000313" key="2">
    <source>
        <dbReference type="Proteomes" id="UP000823388"/>
    </source>
</evidence>
<name>A0A8T0RM40_PANVG</name>
<dbReference type="EMBL" id="CM029046">
    <property type="protein sequence ID" value="KAG2586220.1"/>
    <property type="molecule type" value="Genomic_DNA"/>
</dbReference>
<accession>A0A8T0RM40</accession>
<comment type="caution">
    <text evidence="1">The sequence shown here is derived from an EMBL/GenBank/DDBJ whole genome shotgun (WGS) entry which is preliminary data.</text>
</comment>
<dbReference type="PANTHER" id="PTHR35161:SF22">
    <property type="match status" value="1"/>
</dbReference>